<dbReference type="InterPro" id="IPR019421">
    <property type="entry name" value="7TM_GPCR_serpentine_rcpt_Srd"/>
</dbReference>
<keyword evidence="1" id="KW-0812">Transmembrane</keyword>
<feature type="transmembrane region" description="Helical" evidence="1">
    <location>
        <begin position="93"/>
        <end position="119"/>
    </location>
</feature>
<dbReference type="Proteomes" id="UP000887572">
    <property type="component" value="Unplaced"/>
</dbReference>
<reference evidence="3" key="1">
    <citation type="submission" date="2022-11" db="UniProtKB">
        <authorList>
            <consortium name="WormBaseParasite"/>
        </authorList>
    </citation>
    <scope>IDENTIFICATION</scope>
</reference>
<organism evidence="2 3">
    <name type="scientific">Globodera rostochiensis</name>
    <name type="common">Golden nematode worm</name>
    <name type="synonym">Heterodera rostochiensis</name>
    <dbReference type="NCBI Taxonomy" id="31243"/>
    <lineage>
        <taxon>Eukaryota</taxon>
        <taxon>Metazoa</taxon>
        <taxon>Ecdysozoa</taxon>
        <taxon>Nematoda</taxon>
        <taxon>Chromadorea</taxon>
        <taxon>Rhabditida</taxon>
        <taxon>Tylenchina</taxon>
        <taxon>Tylenchomorpha</taxon>
        <taxon>Tylenchoidea</taxon>
        <taxon>Heteroderidae</taxon>
        <taxon>Heteroderinae</taxon>
        <taxon>Globodera</taxon>
    </lineage>
</organism>
<name>A0A914IE47_GLORO</name>
<keyword evidence="2" id="KW-1185">Reference proteome</keyword>
<evidence type="ECO:0000313" key="2">
    <source>
        <dbReference type="Proteomes" id="UP000887572"/>
    </source>
</evidence>
<keyword evidence="1" id="KW-1133">Transmembrane helix</keyword>
<evidence type="ECO:0000313" key="3">
    <source>
        <dbReference type="WBParaSite" id="Gr19_v10_g9049.t1"/>
    </source>
</evidence>
<evidence type="ECO:0000256" key="1">
    <source>
        <dbReference type="SAM" id="Phobius"/>
    </source>
</evidence>
<dbReference type="WBParaSite" id="Gr19_v10_g9049.t1">
    <property type="protein sequence ID" value="Gr19_v10_g9049.t1"/>
    <property type="gene ID" value="Gr19_v10_g9049"/>
</dbReference>
<protein>
    <submittedName>
        <fullName evidence="3">Uncharacterized protein</fullName>
    </submittedName>
</protein>
<sequence>MVNSIRSIVHSFDWVAFVFGISLNGILTRLILRHTPKIMQIYSKILLQTCLVDVLVNVTGLLFNSYYIVTRNGAHEVFLDGLFTLQGTAEHRIWALLGFVCLTFLLNVSILGYVTQFIYRYLALNWDKKLSSWKYFKHEDDNWVLLFCHAVNNRLRHYIYVGFSYAQIYEGAIKNNNFFKTSSADD</sequence>
<feature type="transmembrane region" description="Helical" evidence="1">
    <location>
        <begin position="44"/>
        <end position="69"/>
    </location>
</feature>
<keyword evidence="1" id="KW-0472">Membrane</keyword>
<accession>A0A914IE47</accession>
<dbReference type="Pfam" id="PF10317">
    <property type="entry name" value="7TM_GPCR_Srd"/>
    <property type="match status" value="1"/>
</dbReference>
<proteinExistence type="predicted"/>
<dbReference type="AlphaFoldDB" id="A0A914IE47"/>
<feature type="transmembrane region" description="Helical" evidence="1">
    <location>
        <begin position="12"/>
        <end position="32"/>
    </location>
</feature>